<feature type="region of interest" description="Disordered" evidence="2">
    <location>
        <begin position="656"/>
        <end position="678"/>
    </location>
</feature>
<protein>
    <submittedName>
        <fullName evidence="4">Phage tail tape measure protein</fullName>
    </submittedName>
</protein>
<dbReference type="Proteomes" id="UP001150001">
    <property type="component" value="Unassembled WGS sequence"/>
</dbReference>
<dbReference type="RefSeq" id="WP_272236608.1">
    <property type="nucleotide sequence ID" value="NZ_JAPFIQ010000013.1"/>
</dbReference>
<dbReference type="Pfam" id="PF10145">
    <property type="entry name" value="PhageMin_Tail"/>
    <property type="match status" value="1"/>
</dbReference>
<evidence type="ECO:0000313" key="5">
    <source>
        <dbReference type="Proteomes" id="UP001150001"/>
    </source>
</evidence>
<evidence type="ECO:0000313" key="4">
    <source>
        <dbReference type="EMBL" id="MDC5738619.1"/>
    </source>
</evidence>
<organism evidence="4 5">
    <name type="scientific">Vibrio europaeus</name>
    <dbReference type="NCBI Taxonomy" id="300876"/>
    <lineage>
        <taxon>Bacteria</taxon>
        <taxon>Pseudomonadati</taxon>
        <taxon>Pseudomonadota</taxon>
        <taxon>Gammaproteobacteria</taxon>
        <taxon>Vibrionales</taxon>
        <taxon>Vibrionaceae</taxon>
        <taxon>Vibrio</taxon>
        <taxon>Vibrio oreintalis group</taxon>
    </lineage>
</organism>
<evidence type="ECO:0000256" key="1">
    <source>
        <dbReference type="SAM" id="Coils"/>
    </source>
</evidence>
<gene>
    <name evidence="4" type="ORF">OPW20_01010</name>
</gene>
<proteinExistence type="predicted"/>
<dbReference type="NCBIfam" id="TIGR01760">
    <property type="entry name" value="tape_meas_TP901"/>
    <property type="match status" value="1"/>
</dbReference>
<keyword evidence="1" id="KW-0175">Coiled coil</keyword>
<dbReference type="InterPro" id="IPR010090">
    <property type="entry name" value="Phage_tape_meas"/>
</dbReference>
<sequence length="908" mass="93744">MADNKQKFSIVLDGVNRLSAPLAAAGKTIRKLETDTSSANNELKKFESQQKQIGQYQGMQTNLQKTRGEMQAAKVASAGLSQELNQNRAALKGQEKELEAARVKLAGLRSETEKSEKVSKAQRAELRQAEQQVRQLDKAYAAQVKQVGSLDNQLRRADRQVDKVSKQFADQSAKAGQLRKQLSSAGLNVDALGAEQLRLARQTKSATAALDKQKQSLKELNAIQARKQARSAERGELAGQAVGTIVAAAPLAAAGKRAVDYQSAFIDVRKVVDFESAEQEAAFQQKMKALAVNTGMSQIGMAEIVASAGRSGIKGEDNLLKFAVQAAEMAIAFDVTEAEAGNTLARFQSTMGLEGDRALGLAKTSNLLADNLANTEAKDVAAVLARQGSTAMMAGLNEFEAAALAGSLFSVEGSEEVASTALKNITGALTKGFAATGSQKEAYAMLGLDANSVAAGMQEDATGTLLEVFKAIEDADDVDRGAIISQLVGEEAKGAVGKLVNTMHGEQGLINTLERASSSSKAASAWQGELDKRRKSSQYLLDQSASSLDRLVTAFGNGFIPIIEVAAPMVTTVANALASGLEAYPEAATGIMAVTGGFIALKTAMIGWKLGKNLLGAGKDFLGEKKLTSSLSGTKNAADRASNSIDRLNRKLGGLGGGAGGYSGRRSGKSGRVASSGRRLGRNKWARRIGFLTGATALTMAPSAAMAADTLTMGGDLIDGVGGLAGLAPKAGMLAKAGSFAGKLVRPLSVVAGSIGLVDAIKNGDAADVGSAAGDVTGGLGGAMAGAALGSMILPGIGTAIGGMIGGIGGGTLGEWVGAKVGGWFGSDKTDIPASGNEQRQLTQLANASSTNQDNRKINIEVKVEPTGNPEYDQRMGEDVAQKTAMAVANVAPPDYDVALGTTLGDVS</sequence>
<dbReference type="Gene3D" id="1.10.287.1490">
    <property type="match status" value="1"/>
</dbReference>
<feature type="domain" description="Phage tail tape measure protein" evidence="3">
    <location>
        <begin position="284"/>
        <end position="489"/>
    </location>
</feature>
<dbReference type="EMBL" id="JAPFIT010000005">
    <property type="protein sequence ID" value="MDC5738619.1"/>
    <property type="molecule type" value="Genomic_DNA"/>
</dbReference>
<keyword evidence="5" id="KW-1185">Reference proteome</keyword>
<name>A0ABT5GNE3_9VIBR</name>
<accession>A0ABT5GNE3</accession>
<evidence type="ECO:0000256" key="2">
    <source>
        <dbReference type="SAM" id="MobiDB-lite"/>
    </source>
</evidence>
<evidence type="ECO:0000259" key="3">
    <source>
        <dbReference type="Pfam" id="PF10145"/>
    </source>
</evidence>
<comment type="caution">
    <text evidence="4">The sequence shown here is derived from an EMBL/GenBank/DDBJ whole genome shotgun (WGS) entry which is preliminary data.</text>
</comment>
<reference evidence="4" key="1">
    <citation type="submission" date="2022-11" db="EMBL/GenBank/DDBJ databases">
        <title>Role of the vibriolysin VemA secreted by the emergent pathogen Vibrio europaeus in the colonization of Manila clam mucus.</title>
        <authorList>
            <person name="Martinez C."/>
            <person name="Rodriguez S."/>
            <person name="Vences A."/>
            <person name="Barja J.L."/>
            <person name="Toranzo A.E."/>
            <person name="Dubert J."/>
        </authorList>
    </citation>
    <scope>NUCLEOTIDE SEQUENCE</scope>
    <source>
        <strain evidence="4">3454</strain>
    </source>
</reference>
<feature type="coiled-coil region" evidence="1">
    <location>
        <begin position="81"/>
        <end position="167"/>
    </location>
</feature>